<dbReference type="Pfam" id="PF13520">
    <property type="entry name" value="AA_permease_2"/>
    <property type="match status" value="1"/>
</dbReference>
<comment type="caution">
    <text evidence="7">The sequence shown here is derived from an EMBL/GenBank/DDBJ whole genome shotgun (WGS) entry which is preliminary data.</text>
</comment>
<dbReference type="Proteomes" id="UP000531251">
    <property type="component" value="Unassembled WGS sequence"/>
</dbReference>
<feature type="transmembrane region" description="Helical" evidence="6">
    <location>
        <begin position="153"/>
        <end position="172"/>
    </location>
</feature>
<dbReference type="PANTHER" id="PTHR42770">
    <property type="entry name" value="AMINO ACID TRANSPORTER-RELATED"/>
    <property type="match status" value="1"/>
</dbReference>
<keyword evidence="2" id="KW-1003">Cell membrane</keyword>
<feature type="transmembrane region" description="Helical" evidence="6">
    <location>
        <begin position="422"/>
        <end position="439"/>
    </location>
</feature>
<organism evidence="7 8">
    <name type="scientific">Sphingomonas trueperi</name>
    <dbReference type="NCBI Taxonomy" id="53317"/>
    <lineage>
        <taxon>Bacteria</taxon>
        <taxon>Pseudomonadati</taxon>
        <taxon>Pseudomonadota</taxon>
        <taxon>Alphaproteobacteria</taxon>
        <taxon>Sphingomonadales</taxon>
        <taxon>Sphingomonadaceae</taxon>
        <taxon>Sphingomonas</taxon>
    </lineage>
</organism>
<feature type="transmembrane region" description="Helical" evidence="6">
    <location>
        <begin position="282"/>
        <end position="304"/>
    </location>
</feature>
<evidence type="ECO:0000256" key="1">
    <source>
        <dbReference type="ARBA" id="ARBA00004651"/>
    </source>
</evidence>
<feature type="transmembrane region" description="Helical" evidence="6">
    <location>
        <begin position="12"/>
        <end position="35"/>
    </location>
</feature>
<dbReference type="PIRSF" id="PIRSF006060">
    <property type="entry name" value="AA_transporter"/>
    <property type="match status" value="1"/>
</dbReference>
<feature type="transmembrane region" description="Helical" evidence="6">
    <location>
        <begin position="192"/>
        <end position="214"/>
    </location>
</feature>
<gene>
    <name evidence="7" type="ORF">GGR89_000406</name>
</gene>
<feature type="transmembrane region" description="Helical" evidence="6">
    <location>
        <begin position="126"/>
        <end position="146"/>
    </location>
</feature>
<evidence type="ECO:0000256" key="3">
    <source>
        <dbReference type="ARBA" id="ARBA00022692"/>
    </source>
</evidence>
<dbReference type="EMBL" id="JAATJB010000001">
    <property type="protein sequence ID" value="NJB96114.1"/>
    <property type="molecule type" value="Genomic_DNA"/>
</dbReference>
<proteinExistence type="predicted"/>
<feature type="transmembrane region" description="Helical" evidence="6">
    <location>
        <begin position="41"/>
        <end position="65"/>
    </location>
</feature>
<keyword evidence="4 6" id="KW-1133">Transmembrane helix</keyword>
<evidence type="ECO:0000256" key="2">
    <source>
        <dbReference type="ARBA" id="ARBA00022475"/>
    </source>
</evidence>
<feature type="transmembrane region" description="Helical" evidence="6">
    <location>
        <begin position="365"/>
        <end position="383"/>
    </location>
</feature>
<feature type="transmembrane region" description="Helical" evidence="6">
    <location>
        <begin position="235"/>
        <end position="256"/>
    </location>
</feature>
<keyword evidence="3 6" id="KW-0812">Transmembrane</keyword>
<evidence type="ECO:0000256" key="4">
    <source>
        <dbReference type="ARBA" id="ARBA00022989"/>
    </source>
</evidence>
<dbReference type="InterPro" id="IPR050367">
    <property type="entry name" value="APC_superfamily"/>
</dbReference>
<sequence>MPQTNARLDRSLGTAGVLLLTLSITTPASSLFVIVPGSLQIAGTGTLLALAIAGVVCLATALIYAELSSAFPVAGGEYVMVGQTLGPAAGFMMLGVNACNNLLFPPVAALGIASVGSTVVPGLPPVPVAVGVLLASTLVGILNIRFNALLTGAFLAAEVAAVLVILALGLAAPVRDVLPLLLHPVAPGTDGLVPASAANIGLATSVAIFALNGYGAAVYFGEEMHGASHRIARAILLALAGALLLEAVPVVAALVATPDLAAFLSAEDPFGAFVRMRGGSALALWVAAGIVVAIVNAVIACILANGRFFYATARDESWGRPLDAWLEAIHPRFGSPARATLASGAIGIAACFLPLRLLLVLSGTGLIAIYAGLALAAIVGRHRGSTAHGPYRMPLHPLAAVVTLLVLAAIAGLNWLDPAEGRPALLATLAQLLASALYYRLVLRRRGWNAALPACP</sequence>
<dbReference type="InterPro" id="IPR002293">
    <property type="entry name" value="AA/rel_permease1"/>
</dbReference>
<evidence type="ECO:0000256" key="6">
    <source>
        <dbReference type="SAM" id="Phobius"/>
    </source>
</evidence>
<dbReference type="AlphaFoldDB" id="A0A7X5XVH9"/>
<name>A0A7X5XVH9_9SPHN</name>
<reference evidence="7 8" key="1">
    <citation type="submission" date="2020-03" db="EMBL/GenBank/DDBJ databases">
        <title>Genomic Encyclopedia of Type Strains, Phase IV (KMG-IV): sequencing the most valuable type-strain genomes for metagenomic binning, comparative biology and taxonomic classification.</title>
        <authorList>
            <person name="Goeker M."/>
        </authorList>
    </citation>
    <scope>NUCLEOTIDE SEQUENCE [LARGE SCALE GENOMIC DNA]</scope>
    <source>
        <strain evidence="7 8">DSM 7225</strain>
    </source>
</reference>
<keyword evidence="8" id="KW-1185">Reference proteome</keyword>
<evidence type="ECO:0000256" key="5">
    <source>
        <dbReference type="ARBA" id="ARBA00023136"/>
    </source>
</evidence>
<dbReference type="PANTHER" id="PTHR42770:SF7">
    <property type="entry name" value="MEMBRANE PROTEIN"/>
    <property type="match status" value="1"/>
</dbReference>
<comment type="subcellular location">
    <subcellularLocation>
        <location evidence="1">Cell membrane</location>
        <topology evidence="1">Multi-pass membrane protein</topology>
    </subcellularLocation>
</comment>
<dbReference type="GO" id="GO:0022857">
    <property type="term" value="F:transmembrane transporter activity"/>
    <property type="evidence" value="ECO:0007669"/>
    <property type="project" value="InterPro"/>
</dbReference>
<evidence type="ECO:0000313" key="8">
    <source>
        <dbReference type="Proteomes" id="UP000531251"/>
    </source>
</evidence>
<accession>A0A7X5XVH9</accession>
<dbReference type="Gene3D" id="1.20.1740.10">
    <property type="entry name" value="Amino acid/polyamine transporter I"/>
    <property type="match status" value="1"/>
</dbReference>
<feature type="transmembrane region" description="Helical" evidence="6">
    <location>
        <begin position="395"/>
        <end position="416"/>
    </location>
</feature>
<keyword evidence="5 6" id="KW-0472">Membrane</keyword>
<dbReference type="GO" id="GO:0005886">
    <property type="term" value="C:plasma membrane"/>
    <property type="evidence" value="ECO:0007669"/>
    <property type="project" value="UniProtKB-SubCell"/>
</dbReference>
<evidence type="ECO:0000313" key="7">
    <source>
        <dbReference type="EMBL" id="NJB96114.1"/>
    </source>
</evidence>
<protein>
    <submittedName>
        <fullName evidence="7">Amino acid transporter</fullName>
    </submittedName>
</protein>
<dbReference type="RefSeq" id="WP_125973046.1">
    <property type="nucleotide sequence ID" value="NZ_BAAADY010000001.1"/>
</dbReference>